<protein>
    <submittedName>
        <fullName evidence="2">Uncharacterized protein</fullName>
    </submittedName>
</protein>
<gene>
    <name evidence="2" type="ORF">PS2015_393</name>
</gene>
<reference evidence="2 3" key="1">
    <citation type="submission" date="2015-11" db="EMBL/GenBank/DDBJ databases">
        <authorList>
            <person name="Zhang Y."/>
            <person name="Guo Z."/>
        </authorList>
    </citation>
    <scope>NUCLEOTIDE SEQUENCE [LARGE SCALE GENOMIC DNA]</scope>
    <source>
        <strain evidence="2 3">KCTC 32221</strain>
    </source>
</reference>
<dbReference type="OrthoDB" id="7063804at2"/>
<name>A0A0S2KA47_9GAMM</name>
<proteinExistence type="predicted"/>
<dbReference type="EMBL" id="CP013189">
    <property type="protein sequence ID" value="ALO45081.1"/>
    <property type="molecule type" value="Genomic_DNA"/>
</dbReference>
<evidence type="ECO:0000256" key="1">
    <source>
        <dbReference type="SAM" id="Phobius"/>
    </source>
</evidence>
<feature type="transmembrane region" description="Helical" evidence="1">
    <location>
        <begin position="47"/>
        <end position="67"/>
    </location>
</feature>
<keyword evidence="1" id="KW-0472">Membrane</keyword>
<organism evidence="2 3">
    <name type="scientific">Pseudohongiella spirulinae</name>
    <dbReference type="NCBI Taxonomy" id="1249552"/>
    <lineage>
        <taxon>Bacteria</taxon>
        <taxon>Pseudomonadati</taxon>
        <taxon>Pseudomonadota</taxon>
        <taxon>Gammaproteobacteria</taxon>
        <taxon>Pseudomonadales</taxon>
        <taxon>Pseudohongiellaceae</taxon>
        <taxon>Pseudohongiella</taxon>
    </lineage>
</organism>
<dbReference type="AlphaFoldDB" id="A0A0S2KA47"/>
<keyword evidence="3" id="KW-1185">Reference proteome</keyword>
<evidence type="ECO:0000313" key="3">
    <source>
        <dbReference type="Proteomes" id="UP000065641"/>
    </source>
</evidence>
<keyword evidence="1" id="KW-0812">Transmembrane</keyword>
<dbReference type="STRING" id="1249552.PS2015_393"/>
<evidence type="ECO:0000313" key="2">
    <source>
        <dbReference type="EMBL" id="ALO45081.1"/>
    </source>
</evidence>
<keyword evidence="1" id="KW-1133">Transmembrane helix</keyword>
<dbReference type="RefSeq" id="WP_058020587.1">
    <property type="nucleotide sequence ID" value="NZ_CP013189.1"/>
</dbReference>
<dbReference type="KEGG" id="pspi:PS2015_393"/>
<dbReference type="Proteomes" id="UP000065641">
    <property type="component" value="Chromosome"/>
</dbReference>
<feature type="transmembrane region" description="Helical" evidence="1">
    <location>
        <begin position="21"/>
        <end position="41"/>
    </location>
</feature>
<accession>A0A0S2KA47</accession>
<sequence>MTPEEEQQYGTELHDVKRARTRLMVCFLTFPLYVLAVTRLLDNGQDITWLMLAYMAIYAVFGIGMAVTRCPRCNQQFYVKHYFLNPFRRRCSHCELSFVKDPGVPQ</sequence>